<evidence type="ECO:0000313" key="2">
    <source>
        <dbReference type="EMBL" id="TEB29017.1"/>
    </source>
</evidence>
<reference evidence="2 3" key="1">
    <citation type="journal article" date="2019" name="Nat. Ecol. Evol.">
        <title>Megaphylogeny resolves global patterns of mushroom evolution.</title>
        <authorList>
            <person name="Varga T."/>
            <person name="Krizsan K."/>
            <person name="Foldi C."/>
            <person name="Dima B."/>
            <person name="Sanchez-Garcia M."/>
            <person name="Sanchez-Ramirez S."/>
            <person name="Szollosi G.J."/>
            <person name="Szarkandi J.G."/>
            <person name="Papp V."/>
            <person name="Albert L."/>
            <person name="Andreopoulos W."/>
            <person name="Angelini C."/>
            <person name="Antonin V."/>
            <person name="Barry K.W."/>
            <person name="Bougher N.L."/>
            <person name="Buchanan P."/>
            <person name="Buyck B."/>
            <person name="Bense V."/>
            <person name="Catcheside P."/>
            <person name="Chovatia M."/>
            <person name="Cooper J."/>
            <person name="Damon W."/>
            <person name="Desjardin D."/>
            <person name="Finy P."/>
            <person name="Geml J."/>
            <person name="Haridas S."/>
            <person name="Hughes K."/>
            <person name="Justo A."/>
            <person name="Karasinski D."/>
            <person name="Kautmanova I."/>
            <person name="Kiss B."/>
            <person name="Kocsube S."/>
            <person name="Kotiranta H."/>
            <person name="LaButti K.M."/>
            <person name="Lechner B.E."/>
            <person name="Liimatainen K."/>
            <person name="Lipzen A."/>
            <person name="Lukacs Z."/>
            <person name="Mihaltcheva S."/>
            <person name="Morgado L.N."/>
            <person name="Niskanen T."/>
            <person name="Noordeloos M.E."/>
            <person name="Ohm R.A."/>
            <person name="Ortiz-Santana B."/>
            <person name="Ovrebo C."/>
            <person name="Racz N."/>
            <person name="Riley R."/>
            <person name="Savchenko A."/>
            <person name="Shiryaev A."/>
            <person name="Soop K."/>
            <person name="Spirin V."/>
            <person name="Szebenyi C."/>
            <person name="Tomsovsky M."/>
            <person name="Tulloss R.E."/>
            <person name="Uehling J."/>
            <person name="Grigoriev I.V."/>
            <person name="Vagvolgyi C."/>
            <person name="Papp T."/>
            <person name="Martin F.M."/>
            <person name="Miettinen O."/>
            <person name="Hibbett D.S."/>
            <person name="Nagy L.G."/>
        </authorList>
    </citation>
    <scope>NUCLEOTIDE SEQUENCE [LARGE SCALE GENOMIC DNA]</scope>
    <source>
        <strain evidence="2 3">FP101781</strain>
    </source>
</reference>
<evidence type="ECO:0000256" key="1">
    <source>
        <dbReference type="SAM" id="MobiDB-lite"/>
    </source>
</evidence>
<dbReference type="Proteomes" id="UP000298030">
    <property type="component" value="Unassembled WGS sequence"/>
</dbReference>
<sequence>MPPQAFTETRSMIESHSLSRSSCSTPTSAMARREDRFVTNYDALKLVFAHFIPPLADPDESTPLLSIDGHKQLFYLSLANKAFCEPALDCLWLNLPSLTPILKLHPAPLIVPGVYSFRSVDAQKLATFRRYSRRVRGLRLGHGADGGIPLPHISLAGYAWLGRQVGAGEKMLPGLRDIQLCNVSSDDSKELAFIPLLLSPSIESVSFRGAFTLDAIFVSFTLPLVCDEAQSVRRLSIQSTSLHDREPDNGIWDSLINAVAATSLGDLNLQLPPIHTMPPSFLKRLASSRGFRNVTTLTLDVHTAQHTPSNDIPSLQHPLPALTEVNIINRSEANLCPCYPHYLLRRATSITFVLSQSILSSDAFTAAVDFLCSVWPLKRVAFEMDGAASGIAISPEALLPFFRIALRELHIGVSGLWNRDLKRGAEIVELIDGMRGRGGQTRNQLHSLVLPIMRPRPLHGHTFRRGASTQALPLYPAIASLLDVARGARGLRHIRISIDSSVVSVDDGTLQSILDRWSKGCYPSDLRHLELADMRPSGMNFTPRECRSISRLLDAIFPKLEELTTVKIEGVKNTWDEYWEHIEEYRKLEKCVRLYRFGIQ</sequence>
<organism evidence="2 3">
    <name type="scientific">Coprinellus micaceus</name>
    <name type="common">Glistening ink-cap mushroom</name>
    <name type="synonym">Coprinus micaceus</name>
    <dbReference type="NCBI Taxonomy" id="71717"/>
    <lineage>
        <taxon>Eukaryota</taxon>
        <taxon>Fungi</taxon>
        <taxon>Dikarya</taxon>
        <taxon>Basidiomycota</taxon>
        <taxon>Agaricomycotina</taxon>
        <taxon>Agaricomycetes</taxon>
        <taxon>Agaricomycetidae</taxon>
        <taxon>Agaricales</taxon>
        <taxon>Agaricineae</taxon>
        <taxon>Psathyrellaceae</taxon>
        <taxon>Coprinellus</taxon>
    </lineage>
</organism>
<name>A0A4Y7T4B9_COPMI</name>
<feature type="region of interest" description="Disordered" evidence="1">
    <location>
        <begin position="1"/>
        <end position="27"/>
    </location>
</feature>
<dbReference type="AlphaFoldDB" id="A0A4Y7T4B9"/>
<proteinExistence type="predicted"/>
<evidence type="ECO:0000313" key="3">
    <source>
        <dbReference type="Proteomes" id="UP000298030"/>
    </source>
</evidence>
<gene>
    <name evidence="2" type="ORF">FA13DRAFT_1815519</name>
</gene>
<feature type="compositionally biased region" description="Low complexity" evidence="1">
    <location>
        <begin position="15"/>
        <end position="27"/>
    </location>
</feature>
<protein>
    <submittedName>
        <fullName evidence="2">Uncharacterized protein</fullName>
    </submittedName>
</protein>
<accession>A0A4Y7T4B9</accession>
<dbReference type="EMBL" id="QPFP01000029">
    <property type="protein sequence ID" value="TEB29017.1"/>
    <property type="molecule type" value="Genomic_DNA"/>
</dbReference>
<feature type="compositionally biased region" description="Polar residues" evidence="1">
    <location>
        <begin position="1"/>
        <end position="14"/>
    </location>
</feature>
<comment type="caution">
    <text evidence="2">The sequence shown here is derived from an EMBL/GenBank/DDBJ whole genome shotgun (WGS) entry which is preliminary data.</text>
</comment>
<dbReference type="STRING" id="71717.A0A4Y7T4B9"/>
<dbReference type="OrthoDB" id="3543113at2759"/>
<keyword evidence="3" id="KW-1185">Reference proteome</keyword>